<name>A0A643FW58_9BURK</name>
<keyword evidence="3" id="KW-1029">Fimbrium biogenesis</keyword>
<dbReference type="FunFam" id="2.60.40.10:FF:000458">
    <property type="entry name" value="Molecular chaperone FimC"/>
    <property type="match status" value="1"/>
</dbReference>
<evidence type="ECO:0000256" key="6">
    <source>
        <dbReference type="ARBA" id="ARBA00023186"/>
    </source>
</evidence>
<evidence type="ECO:0000256" key="8">
    <source>
        <dbReference type="RuleBase" id="RU003918"/>
    </source>
</evidence>
<comment type="subcellular location">
    <subcellularLocation>
        <location evidence="1 8">Periplasm</location>
    </subcellularLocation>
</comment>
<accession>A0A643FW58</accession>
<dbReference type="PANTHER" id="PTHR30251">
    <property type="entry name" value="PILUS ASSEMBLY CHAPERONE"/>
    <property type="match status" value="1"/>
</dbReference>
<evidence type="ECO:0000259" key="10">
    <source>
        <dbReference type="Pfam" id="PF02753"/>
    </source>
</evidence>
<dbReference type="AlphaFoldDB" id="A0A643FW58"/>
<dbReference type="SUPFAM" id="SSF49584">
    <property type="entry name" value="Periplasmic chaperone C-domain"/>
    <property type="match status" value="1"/>
</dbReference>
<dbReference type="GO" id="GO:0030288">
    <property type="term" value="C:outer membrane-bounded periplasmic space"/>
    <property type="evidence" value="ECO:0007669"/>
    <property type="project" value="InterPro"/>
</dbReference>
<dbReference type="RefSeq" id="WP_150985894.1">
    <property type="nucleotide sequence ID" value="NZ_CP062803.1"/>
</dbReference>
<evidence type="ECO:0000256" key="7">
    <source>
        <dbReference type="ARBA" id="ARBA00023319"/>
    </source>
</evidence>
<reference evidence="11 12" key="1">
    <citation type="submission" date="2020-10" db="EMBL/GenBank/DDBJ databases">
        <title>Complete genome sequence of Cupriavidus basilensis CCUG 49340T.</title>
        <authorList>
            <person name="Salva-Serra F."/>
            <person name="Donoso R.A."/>
            <person name="Cho K.H."/>
            <person name="Yoo J.A."/>
            <person name="Lee K."/>
            <person name="Yoon S.-H."/>
            <person name="Perez-Pantoja D."/>
            <person name="Moore E.R.B."/>
        </authorList>
    </citation>
    <scope>NUCLEOTIDE SEQUENCE [LARGE SCALE GENOMIC DNA]</scope>
    <source>
        <strain evidence="12">CCUG 49340</strain>
    </source>
</reference>
<dbReference type="Gene3D" id="2.60.40.10">
    <property type="entry name" value="Immunoglobulins"/>
    <property type="match status" value="2"/>
</dbReference>
<evidence type="ECO:0000256" key="3">
    <source>
        <dbReference type="ARBA" id="ARBA00022558"/>
    </source>
</evidence>
<dbReference type="GeneID" id="98400959"/>
<dbReference type="SUPFAM" id="SSF49354">
    <property type="entry name" value="PapD-like"/>
    <property type="match status" value="1"/>
</dbReference>
<keyword evidence="7" id="KW-0393">Immunoglobulin domain</keyword>
<dbReference type="EMBL" id="CP062803">
    <property type="protein sequence ID" value="QOT78056.1"/>
    <property type="molecule type" value="Genomic_DNA"/>
</dbReference>
<dbReference type="Pfam" id="PF00345">
    <property type="entry name" value="PapD_N"/>
    <property type="match status" value="1"/>
</dbReference>
<dbReference type="PANTHER" id="PTHR30251:SF2">
    <property type="entry name" value="FIMBRIAL CHAPERONE YADV-RELATED"/>
    <property type="match status" value="1"/>
</dbReference>
<evidence type="ECO:0000256" key="4">
    <source>
        <dbReference type="ARBA" id="ARBA00022729"/>
    </source>
</evidence>
<feature type="domain" description="Pili assembly chaperone N-terminal" evidence="9">
    <location>
        <begin position="32"/>
        <end position="155"/>
    </location>
</feature>
<dbReference type="GO" id="GO:0071555">
    <property type="term" value="P:cell wall organization"/>
    <property type="evidence" value="ECO:0007669"/>
    <property type="project" value="InterPro"/>
</dbReference>
<sequence>MRHSIPKLLSAMAIASASIVSASIATTANATVVVSGTRLVFPAEEREMTIKLTNDGKLPSLVQAWIDKGNGNENEVPDKIDVPFTLMPTMFRVEPGKGQTLRVIHTNEPMATDKETLFWLNVLDVPPKPSAEDERNLLQVAFRTRIKLMYRPTGLPGKAEEAPAQLKWQLTRGAGEHHYVLKTVNPTPYVVSLGSVQLKMGGTTLDAGMGHVLPGASQTFPVKGLESMPTAPATVEFNSIDDWGGSKNTQMPVVTDLRQ</sequence>
<dbReference type="InterPro" id="IPR001829">
    <property type="entry name" value="Pili_assmbl_chaperone_bac"/>
</dbReference>
<feature type="domain" description="Pili assembly chaperone C-terminal" evidence="10">
    <location>
        <begin position="185"/>
        <end position="246"/>
    </location>
</feature>
<dbReference type="InterPro" id="IPR016148">
    <property type="entry name" value="Pili_assmbl_chaperone_C"/>
</dbReference>
<dbReference type="InterPro" id="IPR013783">
    <property type="entry name" value="Ig-like_fold"/>
</dbReference>
<dbReference type="PRINTS" id="PR00969">
    <property type="entry name" value="CHAPERONPILI"/>
</dbReference>
<dbReference type="Proteomes" id="UP000397656">
    <property type="component" value="Chromosome 1"/>
</dbReference>
<gene>
    <name evidence="11" type="ORF">F7R26_008590</name>
</gene>
<organism evidence="11 12">
    <name type="scientific">Cupriavidus basilensis</name>
    <dbReference type="NCBI Taxonomy" id="68895"/>
    <lineage>
        <taxon>Bacteria</taxon>
        <taxon>Pseudomonadati</taxon>
        <taxon>Pseudomonadota</taxon>
        <taxon>Betaproteobacteria</taxon>
        <taxon>Burkholderiales</taxon>
        <taxon>Burkholderiaceae</taxon>
        <taxon>Cupriavidus</taxon>
    </lineage>
</organism>
<evidence type="ECO:0000256" key="1">
    <source>
        <dbReference type="ARBA" id="ARBA00004418"/>
    </source>
</evidence>
<evidence type="ECO:0000313" key="12">
    <source>
        <dbReference type="Proteomes" id="UP000397656"/>
    </source>
</evidence>
<comment type="similarity">
    <text evidence="2 8">Belongs to the periplasmic pilus chaperone family.</text>
</comment>
<evidence type="ECO:0000256" key="2">
    <source>
        <dbReference type="ARBA" id="ARBA00007399"/>
    </source>
</evidence>
<keyword evidence="4" id="KW-0732">Signal</keyword>
<protein>
    <submittedName>
        <fullName evidence="11">Fimbria/pilus periplasmic chaperone</fullName>
    </submittedName>
</protein>
<keyword evidence="6 8" id="KW-0143">Chaperone</keyword>
<dbReference type="InterPro" id="IPR050643">
    <property type="entry name" value="Periplasmic_pilus_chap"/>
</dbReference>
<dbReference type="Pfam" id="PF02753">
    <property type="entry name" value="PapD_C"/>
    <property type="match status" value="1"/>
</dbReference>
<evidence type="ECO:0000259" key="9">
    <source>
        <dbReference type="Pfam" id="PF00345"/>
    </source>
</evidence>
<dbReference type="InterPro" id="IPR008962">
    <property type="entry name" value="PapD-like_sf"/>
</dbReference>
<evidence type="ECO:0000313" key="11">
    <source>
        <dbReference type="EMBL" id="QOT78056.1"/>
    </source>
</evidence>
<proteinExistence type="inferred from homology"/>
<dbReference type="PROSITE" id="PS00635">
    <property type="entry name" value="PILI_CHAPERONE"/>
    <property type="match status" value="1"/>
</dbReference>
<keyword evidence="5" id="KW-0574">Periplasm</keyword>
<dbReference type="InterPro" id="IPR036316">
    <property type="entry name" value="Pili_assmbl_chap_C_dom_sf"/>
</dbReference>
<dbReference type="InterPro" id="IPR016147">
    <property type="entry name" value="Pili_assmbl_chaperone_N"/>
</dbReference>
<dbReference type="InterPro" id="IPR018046">
    <property type="entry name" value="Pili_assmbl_chaperone_CS"/>
</dbReference>
<evidence type="ECO:0000256" key="5">
    <source>
        <dbReference type="ARBA" id="ARBA00022764"/>
    </source>
</evidence>